<feature type="transmembrane region" description="Helical" evidence="1">
    <location>
        <begin position="78"/>
        <end position="103"/>
    </location>
</feature>
<accession>A0A448X083</accession>
<proteinExistence type="predicted"/>
<keyword evidence="3" id="KW-1185">Reference proteome</keyword>
<evidence type="ECO:0000256" key="1">
    <source>
        <dbReference type="SAM" id="Phobius"/>
    </source>
</evidence>
<sequence length="241" mass="26418">MTKDLINTTPPPGPNNSGRLVSKALPLHGAPAQFVSCLPCLELLMSRIYLTTSGQLRSRLCRHSHLIFVPSAIDFVSVLLDLTLCVFVFVSMLLSVFALLSCLSLPGPGYFCRHACLFVCLPIHLSFACLLPCLGFGDRLRCSSSVKAPAKTYEHGNFRQPGLSLDRPLSLVGDIFFTSSLSSSVSRRPQSQLAHEAGPVTLRDTFVLLISSTKPRVVCQSWHHFGAFMGLSAELRRRVCQ</sequence>
<reference evidence="2" key="1">
    <citation type="submission" date="2018-11" db="EMBL/GenBank/DDBJ databases">
        <authorList>
            <consortium name="Pathogen Informatics"/>
        </authorList>
    </citation>
    <scope>NUCLEOTIDE SEQUENCE</scope>
</reference>
<name>A0A448X083_9PLAT</name>
<keyword evidence="1" id="KW-0812">Transmembrane</keyword>
<dbReference type="EMBL" id="CAAALY010069032">
    <property type="protein sequence ID" value="VEL24683.1"/>
    <property type="molecule type" value="Genomic_DNA"/>
</dbReference>
<keyword evidence="1" id="KW-0472">Membrane</keyword>
<comment type="caution">
    <text evidence="2">The sequence shown here is derived from an EMBL/GenBank/DDBJ whole genome shotgun (WGS) entry which is preliminary data.</text>
</comment>
<gene>
    <name evidence="2" type="ORF">PXEA_LOCUS18123</name>
</gene>
<dbReference type="AlphaFoldDB" id="A0A448X083"/>
<dbReference type="Proteomes" id="UP000784294">
    <property type="component" value="Unassembled WGS sequence"/>
</dbReference>
<feature type="transmembrane region" description="Helical" evidence="1">
    <location>
        <begin position="115"/>
        <end position="137"/>
    </location>
</feature>
<evidence type="ECO:0000313" key="2">
    <source>
        <dbReference type="EMBL" id="VEL24683.1"/>
    </source>
</evidence>
<evidence type="ECO:0000313" key="3">
    <source>
        <dbReference type="Proteomes" id="UP000784294"/>
    </source>
</evidence>
<keyword evidence="1" id="KW-1133">Transmembrane helix</keyword>
<protein>
    <submittedName>
        <fullName evidence="2">Uncharacterized protein</fullName>
    </submittedName>
</protein>
<organism evidence="2 3">
    <name type="scientific">Protopolystoma xenopodis</name>
    <dbReference type="NCBI Taxonomy" id="117903"/>
    <lineage>
        <taxon>Eukaryota</taxon>
        <taxon>Metazoa</taxon>
        <taxon>Spiralia</taxon>
        <taxon>Lophotrochozoa</taxon>
        <taxon>Platyhelminthes</taxon>
        <taxon>Monogenea</taxon>
        <taxon>Polyopisthocotylea</taxon>
        <taxon>Polystomatidea</taxon>
        <taxon>Polystomatidae</taxon>
        <taxon>Protopolystoma</taxon>
    </lineage>
</organism>